<organism evidence="5 6">
    <name type="scientific">Ranitomeya imitator</name>
    <name type="common">mimic poison frog</name>
    <dbReference type="NCBI Taxonomy" id="111125"/>
    <lineage>
        <taxon>Eukaryota</taxon>
        <taxon>Metazoa</taxon>
        <taxon>Chordata</taxon>
        <taxon>Craniata</taxon>
        <taxon>Vertebrata</taxon>
        <taxon>Euteleostomi</taxon>
        <taxon>Amphibia</taxon>
        <taxon>Batrachia</taxon>
        <taxon>Anura</taxon>
        <taxon>Neobatrachia</taxon>
        <taxon>Hyloidea</taxon>
        <taxon>Dendrobatidae</taxon>
        <taxon>Dendrobatinae</taxon>
        <taxon>Ranitomeya</taxon>
    </lineage>
</organism>
<proteinExistence type="predicted"/>
<dbReference type="Proteomes" id="UP001176940">
    <property type="component" value="Unassembled WGS sequence"/>
</dbReference>
<evidence type="ECO:0000256" key="3">
    <source>
        <dbReference type="SAM" id="MobiDB-lite"/>
    </source>
</evidence>
<evidence type="ECO:0000259" key="4">
    <source>
        <dbReference type="Pfam" id="PF12114"/>
    </source>
</evidence>
<sequence>MIERTPTSIMMTYQVPARDMETLLKQDLEKLTAMRNKQPWFTEAQKEELAEVHSWIRNRTIPQEIDTQGCIMCVKGITANNLKDKDEDHGEEDATKATEQSTTQQFPCLLSLCDSGENTSNSET</sequence>
<evidence type="ECO:0000256" key="2">
    <source>
        <dbReference type="ARBA" id="ARBA00023242"/>
    </source>
</evidence>
<evidence type="ECO:0000256" key="1">
    <source>
        <dbReference type="ARBA" id="ARBA00004123"/>
    </source>
</evidence>
<name>A0ABN9M8I8_9NEOB</name>
<accession>A0ABN9M8I8</accession>
<feature type="domain" description="Period circadian-like C-terminal" evidence="4">
    <location>
        <begin position="3"/>
        <end position="70"/>
    </location>
</feature>
<feature type="compositionally biased region" description="Basic and acidic residues" evidence="3">
    <location>
        <begin position="82"/>
        <end position="96"/>
    </location>
</feature>
<dbReference type="InterPro" id="IPR022728">
    <property type="entry name" value="Period_circadian-like_C"/>
</dbReference>
<comment type="subcellular location">
    <subcellularLocation>
        <location evidence="1">Nucleus</location>
    </subcellularLocation>
</comment>
<keyword evidence="2" id="KW-0539">Nucleus</keyword>
<dbReference type="Pfam" id="PF12114">
    <property type="entry name" value="Period_C"/>
    <property type="match status" value="1"/>
</dbReference>
<keyword evidence="6" id="KW-1185">Reference proteome</keyword>
<evidence type="ECO:0000313" key="5">
    <source>
        <dbReference type="EMBL" id="CAJ0961686.1"/>
    </source>
</evidence>
<reference evidence="5" key="1">
    <citation type="submission" date="2023-07" db="EMBL/GenBank/DDBJ databases">
        <authorList>
            <person name="Stuckert A."/>
        </authorList>
    </citation>
    <scope>NUCLEOTIDE SEQUENCE</scope>
</reference>
<dbReference type="InterPro" id="IPR050760">
    <property type="entry name" value="Period_circadian_regulator"/>
</dbReference>
<feature type="region of interest" description="Disordered" evidence="3">
    <location>
        <begin position="82"/>
        <end position="103"/>
    </location>
</feature>
<gene>
    <name evidence="5" type="ORF">RIMI_LOCUS17897189</name>
</gene>
<dbReference type="PANTHER" id="PTHR11269">
    <property type="entry name" value="PERIOD CIRCADIAN PROTEIN"/>
    <property type="match status" value="1"/>
</dbReference>
<dbReference type="EMBL" id="CAUEEQ010053295">
    <property type="protein sequence ID" value="CAJ0961686.1"/>
    <property type="molecule type" value="Genomic_DNA"/>
</dbReference>
<evidence type="ECO:0000313" key="6">
    <source>
        <dbReference type="Proteomes" id="UP001176940"/>
    </source>
</evidence>
<dbReference type="PANTHER" id="PTHR11269:SF13">
    <property type="entry name" value="PERIOD CIRCADIAN PROTEIN HOMOLOG 3"/>
    <property type="match status" value="1"/>
</dbReference>
<protein>
    <recommendedName>
        <fullName evidence="4">Period circadian-like C-terminal domain-containing protein</fullName>
    </recommendedName>
</protein>
<comment type="caution">
    <text evidence="5">The sequence shown here is derived from an EMBL/GenBank/DDBJ whole genome shotgun (WGS) entry which is preliminary data.</text>
</comment>